<dbReference type="AlphaFoldDB" id="A0A822ZU81"/>
<keyword evidence="2" id="KW-1185">Reference proteome</keyword>
<organism evidence="1 2">
    <name type="scientific">Nelumbo nucifera</name>
    <name type="common">Sacred lotus</name>
    <dbReference type="NCBI Taxonomy" id="4432"/>
    <lineage>
        <taxon>Eukaryota</taxon>
        <taxon>Viridiplantae</taxon>
        <taxon>Streptophyta</taxon>
        <taxon>Embryophyta</taxon>
        <taxon>Tracheophyta</taxon>
        <taxon>Spermatophyta</taxon>
        <taxon>Magnoliopsida</taxon>
        <taxon>Proteales</taxon>
        <taxon>Nelumbonaceae</taxon>
        <taxon>Nelumbo</taxon>
    </lineage>
</organism>
<proteinExistence type="predicted"/>
<dbReference type="EMBL" id="DUZY01000008">
    <property type="protein sequence ID" value="DAD48523.1"/>
    <property type="molecule type" value="Genomic_DNA"/>
</dbReference>
<reference evidence="1 2" key="1">
    <citation type="journal article" date="2020" name="Mol. Biol. Evol.">
        <title>Distinct Expression and Methylation Patterns for Genes with Different Fates following a Single Whole-Genome Duplication in Flowering Plants.</title>
        <authorList>
            <person name="Shi T."/>
            <person name="Rahmani R.S."/>
            <person name="Gugger P.F."/>
            <person name="Wang M."/>
            <person name="Li H."/>
            <person name="Zhang Y."/>
            <person name="Li Z."/>
            <person name="Wang Q."/>
            <person name="Van de Peer Y."/>
            <person name="Marchal K."/>
            <person name="Chen J."/>
        </authorList>
    </citation>
    <scope>NUCLEOTIDE SEQUENCE [LARGE SCALE GENOMIC DNA]</scope>
    <source>
        <tissue evidence="1">Leaf</tissue>
    </source>
</reference>
<dbReference type="Proteomes" id="UP000607653">
    <property type="component" value="Unassembled WGS sequence"/>
</dbReference>
<accession>A0A822ZU81</accession>
<evidence type="ECO:0000313" key="1">
    <source>
        <dbReference type="EMBL" id="DAD48523.1"/>
    </source>
</evidence>
<gene>
    <name evidence="1" type="ORF">HUJ06_018460</name>
</gene>
<protein>
    <submittedName>
        <fullName evidence="1">Uncharacterized protein</fullName>
    </submittedName>
</protein>
<sequence length="43" mass="4851">MMMTRGGGDMEVLIDRDLEPELAEIMEAMTIGCKFQGNIGFLW</sequence>
<comment type="caution">
    <text evidence="1">The sequence shown here is derived from an EMBL/GenBank/DDBJ whole genome shotgun (WGS) entry which is preliminary data.</text>
</comment>
<evidence type="ECO:0000313" key="2">
    <source>
        <dbReference type="Proteomes" id="UP000607653"/>
    </source>
</evidence>
<name>A0A822ZU81_NELNU</name>